<dbReference type="InterPro" id="IPR013785">
    <property type="entry name" value="Aldolase_TIM"/>
</dbReference>
<dbReference type="EC" id="3.2.1.22" evidence="3"/>
<evidence type="ECO:0000313" key="2">
    <source>
        <dbReference type="EMBL" id="NWJ46553.1"/>
    </source>
</evidence>
<accession>A0A8T7LZL9</accession>
<evidence type="ECO:0000313" key="4">
    <source>
        <dbReference type="Proteomes" id="UP000521676"/>
    </source>
</evidence>
<dbReference type="EMBL" id="JACATZ010000001">
    <property type="protein sequence ID" value="NWJ46553.1"/>
    <property type="molecule type" value="Genomic_DNA"/>
</dbReference>
<gene>
    <name evidence="2" type="ORF">HXX08_11795</name>
    <name evidence="3" type="ORF">OZ401_001702</name>
</gene>
<dbReference type="AlphaFoldDB" id="A0A8T7LZL9"/>
<protein>
    <submittedName>
        <fullName evidence="2">Alpha-galactosidase</fullName>
        <ecNumber evidence="3">3.2.1.22</ecNumber>
    </submittedName>
</protein>
<dbReference type="SUPFAM" id="SSF51445">
    <property type="entry name" value="(Trans)glycosidases"/>
    <property type="match status" value="1"/>
</dbReference>
<keyword evidence="3" id="KW-0326">Glycosidase</keyword>
<evidence type="ECO:0000313" key="3">
    <source>
        <dbReference type="EMBL" id="WJW65922.1"/>
    </source>
</evidence>
<sequence>MQKLRLRRISILAFTLLCLLEITRAGDVTAASYTNAINATEKFNNLWSRNDMPVAAGVVGRSWLWGTQPIKVDLEPYLEAPGGSRQVVYWDKSRMEINDPNADPNSPWYLTNGLLVKELVSGQIQIGDNRYNVSSPALIPVAGDPAEVNPTAPTYATFTNLASLNNDHRATQNIGKPVNQWIDKKGNLKVDSLLEGYKVVASYYEPLVGHNIPDVFINYFNSMGAVYKDGYYAYDRLFDWVFAAGLPITEPYWTVTKIAGKEQNVLVQLFQRRVLTYNPANPPEWRVEMGNVGQHYYTWRYGSLPSPSILGTQTSSFVRFADNWQGDKLVEIGNGAIRREVLFGSQGGAKSTSIQNLLTGQEYLSNPGAEFKITMSHELAGEPDNNVVLDSGMFRATAFELPLQGITGSVARVQLEGEFQGALVKVWLNYQALSAENFIRKWIEVAPFEAPDWVIKQVILEDWQAIPALEPIAPVQRFEQTFGAGEPNYDASIVKKQVNLNSLSERYFVANESNAIAALDSQKEGLYFFDESLFGDELFTNSGNLKVGNTDFVEATNGFKSGSSVLGAWSGSLELGFKRYSEFLYNHYAIEKGKRDPVWFSTWYPYEQDINEKLLSDVVDRMQAAGFYDMLHIDAGWQFGAPLQVNTERFPNGLDPIVSKLKANNKTLGLWINPFSRSYEAQEGYNEFAAQHPEWVDTQDPKQRFCPLSGAGDYVQARLLEIARNYPLEEIYWDGRDWYISGCQSSESRWRTPDEEHHAMLKYYASLLSDLRAIRPDLRVSLWSAPANVHWLSVVDQVQLSDLDTPPILEAELARRQQMYQATYQYPYSAIWGDWYGVNYRRTLMQGLGQPLNILKYATVSVIGNGATQAAGSLDLTKVPKDYLSFLKELFNWRKQFAQYFTVYQHVLNFPDGVNIDGEAHILNGRGFIILFNPSPNSAQVDLPLSEPSLELNAATEYLINDWTALTAPIQMGKVKPGDTYMLTIPGYGYRIIGVNL</sequence>
<keyword evidence="5" id="KW-1185">Reference proteome</keyword>
<dbReference type="InterPro" id="IPR017853">
    <property type="entry name" value="GH"/>
</dbReference>
<dbReference type="Pfam" id="PF02065">
    <property type="entry name" value="Melibiase"/>
    <property type="match status" value="1"/>
</dbReference>
<dbReference type="Proteomes" id="UP001431572">
    <property type="component" value="Chromosome 1"/>
</dbReference>
<organism evidence="2 4">
    <name type="scientific">Candidatus Chlorohelix allophototropha</name>
    <dbReference type="NCBI Taxonomy" id="3003348"/>
    <lineage>
        <taxon>Bacteria</taxon>
        <taxon>Bacillati</taxon>
        <taxon>Chloroflexota</taxon>
        <taxon>Chloroflexia</taxon>
        <taxon>Candidatus Chloroheliales</taxon>
        <taxon>Candidatus Chloroheliaceae</taxon>
        <taxon>Candidatus Chlorohelix</taxon>
    </lineage>
</organism>
<evidence type="ECO:0000256" key="1">
    <source>
        <dbReference type="SAM" id="SignalP"/>
    </source>
</evidence>
<keyword evidence="3" id="KW-0378">Hydrolase</keyword>
<evidence type="ECO:0000313" key="5">
    <source>
        <dbReference type="Proteomes" id="UP001431572"/>
    </source>
</evidence>
<proteinExistence type="predicted"/>
<dbReference type="GO" id="GO:0004557">
    <property type="term" value="F:alpha-galactosidase activity"/>
    <property type="evidence" value="ECO:0007669"/>
    <property type="project" value="UniProtKB-EC"/>
</dbReference>
<keyword evidence="1" id="KW-0732">Signal</keyword>
<reference evidence="3" key="2">
    <citation type="journal article" date="2024" name="Nature">
        <title>Anoxygenic phototroph of the Chloroflexota uses a type I reaction centre.</title>
        <authorList>
            <person name="Tsuji J.M."/>
            <person name="Shaw N.A."/>
            <person name="Nagashima S."/>
            <person name="Venkiteswaran J.J."/>
            <person name="Schiff S.L."/>
            <person name="Watanabe T."/>
            <person name="Fukui M."/>
            <person name="Hanada S."/>
            <person name="Tank M."/>
            <person name="Neufeld J.D."/>
        </authorList>
    </citation>
    <scope>NUCLEOTIDE SEQUENCE</scope>
    <source>
        <strain evidence="3">L227-S17</strain>
    </source>
</reference>
<feature type="signal peptide" evidence="1">
    <location>
        <begin position="1"/>
        <end position="30"/>
    </location>
</feature>
<dbReference type="Gene3D" id="3.20.20.70">
    <property type="entry name" value="Aldolase class I"/>
    <property type="match status" value="1"/>
</dbReference>
<feature type="chain" id="PRO_5035842545" evidence="1">
    <location>
        <begin position="31"/>
        <end position="997"/>
    </location>
</feature>
<name>A0A8T7LZL9_9CHLR</name>
<dbReference type="EMBL" id="CP128399">
    <property type="protein sequence ID" value="WJW65922.1"/>
    <property type="molecule type" value="Genomic_DNA"/>
</dbReference>
<dbReference type="RefSeq" id="WP_341467809.1">
    <property type="nucleotide sequence ID" value="NZ_CP128399.1"/>
</dbReference>
<reference evidence="2 4" key="1">
    <citation type="submission" date="2020-06" db="EMBL/GenBank/DDBJ databases">
        <title>Anoxygenic phototrophic Chloroflexota member uses a Type I reaction center.</title>
        <authorList>
            <person name="Tsuji J.M."/>
            <person name="Shaw N.A."/>
            <person name="Nagashima S."/>
            <person name="Venkiteswaran J."/>
            <person name="Schiff S.L."/>
            <person name="Hanada S."/>
            <person name="Tank M."/>
            <person name="Neufeld J.D."/>
        </authorList>
    </citation>
    <scope>NUCLEOTIDE SEQUENCE [LARGE SCALE GENOMIC DNA]</scope>
    <source>
        <strain evidence="2">L227-S17</strain>
    </source>
</reference>
<dbReference type="Proteomes" id="UP000521676">
    <property type="component" value="Unassembled WGS sequence"/>
</dbReference>